<dbReference type="FunFam" id="2.60.40.10:FF:000044">
    <property type="entry name" value="Contactin 1"/>
    <property type="match status" value="1"/>
</dbReference>
<evidence type="ECO:0000256" key="8">
    <source>
        <dbReference type="ARBA" id="ARBA00023136"/>
    </source>
</evidence>
<comment type="subcellular location">
    <subcellularLocation>
        <location evidence="1">Cell membrane</location>
        <topology evidence="1">Lipid-anchor</topology>
        <topology evidence="1">GPI-anchor</topology>
    </subcellularLocation>
</comment>
<dbReference type="InterPro" id="IPR003598">
    <property type="entry name" value="Ig_sub2"/>
</dbReference>
<feature type="transmembrane region" description="Helical" evidence="14">
    <location>
        <begin position="301"/>
        <end position="326"/>
    </location>
</feature>
<evidence type="ECO:0000256" key="12">
    <source>
        <dbReference type="ARBA" id="ARBA00044127"/>
    </source>
</evidence>
<accession>A0A803T4Y6</accession>
<feature type="domain" description="Ig-like" evidence="16">
    <location>
        <begin position="206"/>
        <end position="281"/>
    </location>
</feature>
<dbReference type="InterPro" id="IPR003599">
    <property type="entry name" value="Ig_sub"/>
</dbReference>
<feature type="region of interest" description="Disordered" evidence="13">
    <location>
        <begin position="46"/>
        <end position="72"/>
    </location>
</feature>
<feature type="chain" id="PRO_5032580603" description="Contactin-5" evidence="15">
    <location>
        <begin position="24"/>
        <end position="364"/>
    </location>
</feature>
<evidence type="ECO:0000256" key="7">
    <source>
        <dbReference type="ARBA" id="ARBA00022889"/>
    </source>
</evidence>
<keyword evidence="18" id="KW-1185">Reference proteome</keyword>
<keyword evidence="14" id="KW-0812">Transmembrane</keyword>
<evidence type="ECO:0000256" key="15">
    <source>
        <dbReference type="SAM" id="SignalP"/>
    </source>
</evidence>
<keyword evidence="4" id="KW-0336">GPI-anchor</keyword>
<dbReference type="Ensembl" id="ENSACAT00000043043.1">
    <property type="protein sequence ID" value="ENSACAP00000030276.1"/>
    <property type="gene ID" value="ENSACAG00000013104.4"/>
</dbReference>
<dbReference type="InterPro" id="IPR007110">
    <property type="entry name" value="Ig-like_dom"/>
</dbReference>
<dbReference type="Pfam" id="PF13927">
    <property type="entry name" value="Ig_3"/>
    <property type="match status" value="2"/>
</dbReference>
<evidence type="ECO:0000256" key="14">
    <source>
        <dbReference type="SAM" id="Phobius"/>
    </source>
</evidence>
<feature type="signal peptide" evidence="15">
    <location>
        <begin position="1"/>
        <end position="23"/>
    </location>
</feature>
<keyword evidence="9" id="KW-1015">Disulfide bond</keyword>
<evidence type="ECO:0000256" key="1">
    <source>
        <dbReference type="ARBA" id="ARBA00004609"/>
    </source>
</evidence>
<dbReference type="Bgee" id="ENSACAG00000013104">
    <property type="expression patterns" value="Expressed in testis and 3 other cell types or tissues"/>
</dbReference>
<dbReference type="PANTHER" id="PTHR44170">
    <property type="entry name" value="PROTEIN SIDEKICK"/>
    <property type="match status" value="1"/>
</dbReference>
<keyword evidence="10" id="KW-0325">Glycoprotein</keyword>
<evidence type="ECO:0000256" key="6">
    <source>
        <dbReference type="ARBA" id="ARBA00022737"/>
    </source>
</evidence>
<keyword evidence="6" id="KW-0677">Repeat</keyword>
<reference evidence="17 18" key="1">
    <citation type="submission" date="2009-12" db="EMBL/GenBank/DDBJ databases">
        <title>The Genome Sequence of Anolis carolinensis (Green Anole Lizard).</title>
        <authorList>
            <consortium name="The Genome Sequencing Platform"/>
            <person name="Di Palma F."/>
            <person name="Alfoldi J."/>
            <person name="Heiman D."/>
            <person name="Young S."/>
            <person name="Grabherr M."/>
            <person name="Johnson J."/>
            <person name="Lander E.S."/>
            <person name="Lindblad-Toh K."/>
        </authorList>
    </citation>
    <scope>NUCLEOTIDE SEQUENCE [LARGE SCALE GENOMIC DNA]</scope>
    <source>
        <strain evidence="17 18">JBL SC #1</strain>
    </source>
</reference>
<keyword evidence="3" id="KW-1003">Cell membrane</keyword>
<name>A0A803T4Y6_ANOCA</name>
<keyword evidence="5 15" id="KW-0732">Signal</keyword>
<reference evidence="17" key="2">
    <citation type="submission" date="2025-08" db="UniProtKB">
        <authorList>
            <consortium name="Ensembl"/>
        </authorList>
    </citation>
    <scope>IDENTIFICATION</scope>
</reference>
<comment type="similarity">
    <text evidence="2">Belongs to the immunoglobulin superfamily. Contactin family.</text>
</comment>
<sequence>MQSSWRLMFFMSLASCFTESSEAIPGIPTTYAAILRLKSLSSSYSSRTRQRSSSPPLGSISSPSWHGAAAQQQQQHSPTNLYHISEAFKHDESVDYGPVFIQEPDNVIFPVDSDEKKVSLSCQARANPTPTYKWLRNGTEIEIESDYRYSVIEGSIIINNPSETKDTGLYQCITTNMFGSILSREATLQFAYLGNFSGRTRSAVSVREGQGVVLMCSPPLHSPEIIYSWVFNEFPSFVAEDSRRFISQETGNLYISKVQPSDVGSYICLVKNTVTNARVLSPPTPLTLRTDGSNYLMKTILFFRLLISCVLSPLPVSALMFLFFFFNLQWCPFCFNCFNNIFISVEQIYFYFVGHHWQFFIKEK</sequence>
<dbReference type="FunFam" id="2.60.40.10:FF:000064">
    <property type="entry name" value="Contactin 1"/>
    <property type="match status" value="1"/>
</dbReference>
<evidence type="ECO:0000256" key="2">
    <source>
        <dbReference type="ARBA" id="ARBA00009812"/>
    </source>
</evidence>
<organism evidence="17 18">
    <name type="scientific">Anolis carolinensis</name>
    <name type="common">Green anole</name>
    <name type="synonym">American chameleon</name>
    <dbReference type="NCBI Taxonomy" id="28377"/>
    <lineage>
        <taxon>Eukaryota</taxon>
        <taxon>Metazoa</taxon>
        <taxon>Chordata</taxon>
        <taxon>Craniata</taxon>
        <taxon>Vertebrata</taxon>
        <taxon>Euteleostomi</taxon>
        <taxon>Lepidosauria</taxon>
        <taxon>Squamata</taxon>
        <taxon>Bifurcata</taxon>
        <taxon>Unidentata</taxon>
        <taxon>Episquamata</taxon>
        <taxon>Toxicofera</taxon>
        <taxon>Iguania</taxon>
        <taxon>Dactyloidae</taxon>
        <taxon>Anolis</taxon>
    </lineage>
</organism>
<evidence type="ECO:0000256" key="3">
    <source>
        <dbReference type="ARBA" id="ARBA00022475"/>
    </source>
</evidence>
<protein>
    <recommendedName>
        <fullName evidence="12">Contactin-5</fullName>
    </recommendedName>
</protein>
<evidence type="ECO:0000256" key="5">
    <source>
        <dbReference type="ARBA" id="ARBA00022729"/>
    </source>
</evidence>
<dbReference type="GeneTree" id="ENSGT00940000158183"/>
<evidence type="ECO:0000256" key="4">
    <source>
        <dbReference type="ARBA" id="ARBA00022622"/>
    </source>
</evidence>
<dbReference type="SMART" id="SM00409">
    <property type="entry name" value="IG"/>
    <property type="match status" value="2"/>
</dbReference>
<evidence type="ECO:0000313" key="18">
    <source>
        <dbReference type="Proteomes" id="UP000001646"/>
    </source>
</evidence>
<dbReference type="GO" id="GO:0005886">
    <property type="term" value="C:plasma membrane"/>
    <property type="evidence" value="ECO:0007669"/>
    <property type="project" value="UniProtKB-SubCell"/>
</dbReference>
<evidence type="ECO:0000256" key="11">
    <source>
        <dbReference type="ARBA" id="ARBA00023288"/>
    </source>
</evidence>
<dbReference type="GO" id="GO:0098552">
    <property type="term" value="C:side of membrane"/>
    <property type="evidence" value="ECO:0007669"/>
    <property type="project" value="UniProtKB-KW"/>
</dbReference>
<keyword evidence="7" id="KW-0130">Cell adhesion</keyword>
<keyword evidence="14" id="KW-1133">Transmembrane helix</keyword>
<feature type="transmembrane region" description="Helical" evidence="14">
    <location>
        <begin position="333"/>
        <end position="352"/>
    </location>
</feature>
<dbReference type="SMART" id="SM00408">
    <property type="entry name" value="IGc2"/>
    <property type="match status" value="2"/>
</dbReference>
<keyword evidence="8 14" id="KW-0472">Membrane</keyword>
<dbReference type="InterPro" id="IPR013783">
    <property type="entry name" value="Ig-like_fold"/>
</dbReference>
<gene>
    <name evidence="17" type="primary">CNTN5</name>
</gene>
<evidence type="ECO:0000313" key="17">
    <source>
        <dbReference type="Ensembl" id="ENSACAP00000030276.1"/>
    </source>
</evidence>
<dbReference type="Proteomes" id="UP000001646">
    <property type="component" value="Chromosome 3"/>
</dbReference>
<dbReference type="AlphaFoldDB" id="A0A803T4Y6"/>
<dbReference type="GO" id="GO:0007155">
    <property type="term" value="P:cell adhesion"/>
    <property type="evidence" value="ECO:0007669"/>
    <property type="project" value="UniProtKB-KW"/>
</dbReference>
<dbReference type="InterPro" id="IPR036179">
    <property type="entry name" value="Ig-like_dom_sf"/>
</dbReference>
<dbReference type="PROSITE" id="PS50835">
    <property type="entry name" value="IG_LIKE"/>
    <property type="match status" value="2"/>
</dbReference>
<evidence type="ECO:0000259" key="16">
    <source>
        <dbReference type="PROSITE" id="PS50835"/>
    </source>
</evidence>
<dbReference type="PANTHER" id="PTHR44170:SF17">
    <property type="entry name" value="CONTACTIN-5"/>
    <property type="match status" value="1"/>
</dbReference>
<reference evidence="17" key="3">
    <citation type="submission" date="2025-09" db="UniProtKB">
        <authorList>
            <consortium name="Ensembl"/>
        </authorList>
    </citation>
    <scope>IDENTIFICATION</scope>
</reference>
<evidence type="ECO:0000256" key="9">
    <source>
        <dbReference type="ARBA" id="ARBA00023157"/>
    </source>
</evidence>
<dbReference type="Gene3D" id="2.60.40.10">
    <property type="entry name" value="Immunoglobulins"/>
    <property type="match status" value="2"/>
</dbReference>
<dbReference type="SUPFAM" id="SSF48726">
    <property type="entry name" value="Immunoglobulin"/>
    <property type="match status" value="2"/>
</dbReference>
<evidence type="ECO:0000256" key="13">
    <source>
        <dbReference type="SAM" id="MobiDB-lite"/>
    </source>
</evidence>
<keyword evidence="11" id="KW-0449">Lipoprotein</keyword>
<evidence type="ECO:0000256" key="10">
    <source>
        <dbReference type="ARBA" id="ARBA00023180"/>
    </source>
</evidence>
<proteinExistence type="inferred from homology"/>
<feature type="domain" description="Ig-like" evidence="16">
    <location>
        <begin position="104"/>
        <end position="189"/>
    </location>
</feature>